<evidence type="ECO:0000313" key="2">
    <source>
        <dbReference type="EMBL" id="PJK18115.1"/>
    </source>
</evidence>
<dbReference type="RefSeq" id="WP_100352937.1">
    <property type="nucleotide sequence ID" value="NZ_PCGR01000001.1"/>
</dbReference>
<dbReference type="OrthoDB" id="2360495at2"/>
<keyword evidence="1" id="KW-0812">Transmembrane</keyword>
<protein>
    <recommendedName>
        <fullName evidence="4">DUF3267 domain-containing protein</fullName>
    </recommendedName>
</protein>
<proteinExistence type="predicted"/>
<feature type="transmembrane region" description="Helical" evidence="1">
    <location>
        <begin position="134"/>
        <end position="153"/>
    </location>
</feature>
<sequence length="180" mass="21167">MQCWKSINIKRQYGYDRLFLISSFIVFMVFSFTYIGLSFFSESGRSSDYFIGFVLSFLAVYPIHKFLHYLPLSTLKGKVRLKRYMHFRIIPMFMIRICEPIGKGRFIMALLMPFVVLSTVFLASVYIFPAFAHYFIILFAYHCGMCVIDLIYVKELLHSPKKAWIEEIEDGYEILVAPRA</sequence>
<feature type="transmembrane region" description="Helical" evidence="1">
    <location>
        <begin position="106"/>
        <end position="128"/>
    </location>
</feature>
<dbReference type="AlphaFoldDB" id="A0A2M9F3U7"/>
<feature type="transmembrane region" description="Helical" evidence="1">
    <location>
        <begin position="49"/>
        <end position="70"/>
    </location>
</feature>
<dbReference type="EMBL" id="PCGR01000001">
    <property type="protein sequence ID" value="PJK18115.1"/>
    <property type="molecule type" value="Genomic_DNA"/>
</dbReference>
<evidence type="ECO:0000313" key="3">
    <source>
        <dbReference type="Proteomes" id="UP000228680"/>
    </source>
</evidence>
<gene>
    <name evidence="2" type="ORF">CQS04_04350</name>
</gene>
<keyword evidence="1" id="KW-1133">Transmembrane helix</keyword>
<accession>A0A2M9F3U7</accession>
<dbReference type="Proteomes" id="UP000228680">
    <property type="component" value="Unassembled WGS sequence"/>
</dbReference>
<dbReference type="Pfam" id="PF11667">
    <property type="entry name" value="DUF3267"/>
    <property type="match status" value="1"/>
</dbReference>
<evidence type="ECO:0008006" key="4">
    <source>
        <dbReference type="Google" id="ProtNLM"/>
    </source>
</evidence>
<name>A0A2M9F3U7_9BACL</name>
<comment type="caution">
    <text evidence="2">The sequence shown here is derived from an EMBL/GenBank/DDBJ whole genome shotgun (WGS) entry which is preliminary data.</text>
</comment>
<reference evidence="2 3" key="1">
    <citation type="submission" date="2017-10" db="EMBL/GenBank/DDBJ databases">
        <title>Draft genome of Chryseomicrobium casticus sp. nov.</title>
        <authorList>
            <person name="Chakraborty R."/>
            <person name="Saha T."/>
        </authorList>
    </citation>
    <scope>NUCLEOTIDE SEQUENCE [LARGE SCALE GENOMIC DNA]</scope>
    <source>
        <strain evidence="2 3">ET03</strain>
    </source>
</reference>
<organism evidence="2 3">
    <name type="scientific">Chryseomicrobium excrementi</name>
    <dbReference type="NCBI Taxonomy" id="2041346"/>
    <lineage>
        <taxon>Bacteria</taxon>
        <taxon>Bacillati</taxon>
        <taxon>Bacillota</taxon>
        <taxon>Bacilli</taxon>
        <taxon>Bacillales</taxon>
        <taxon>Caryophanaceae</taxon>
        <taxon>Chryseomicrobium</taxon>
    </lineage>
</organism>
<dbReference type="InterPro" id="IPR021683">
    <property type="entry name" value="DUF3267"/>
</dbReference>
<keyword evidence="3" id="KW-1185">Reference proteome</keyword>
<feature type="transmembrane region" description="Helical" evidence="1">
    <location>
        <begin position="18"/>
        <end position="37"/>
    </location>
</feature>
<evidence type="ECO:0000256" key="1">
    <source>
        <dbReference type="SAM" id="Phobius"/>
    </source>
</evidence>
<keyword evidence="1" id="KW-0472">Membrane</keyword>